<name>A0A1F6G499_9BACT</name>
<evidence type="ECO:0000313" key="1">
    <source>
        <dbReference type="EMBL" id="OGG92917.1"/>
    </source>
</evidence>
<dbReference type="AlphaFoldDB" id="A0A1F6G499"/>
<sequence>MKARIGVWCPNEKHWNWGLKPLQTQHDANKNQELVKQLYDALRKMGVHKAYAPNVASSSAIIIDGGELKEQIDLGTGVRLHRNSTVPADGIFLKKGQAFVMSSAGCPVIIATASNHMIVAHAGRDSLIDPGVLMREPTRTHLSVVYAIVKAFGVRPSEIEMRMLFSIPEKAFRHDVNHWMYGEQNRRLAAFIGTWCPDGVSKENGSIFLNLEKIFLAQARMIGVQNATATHSLNQFPAMAHTRDGEDVRRRNLVVVKHL</sequence>
<protein>
    <submittedName>
        <fullName evidence="1">Uncharacterized protein</fullName>
    </submittedName>
</protein>
<dbReference type="InterPro" id="IPR038371">
    <property type="entry name" value="Cu_polyphenol_OxRdtase_sf"/>
</dbReference>
<dbReference type="STRING" id="1798533.A2609_03565"/>
<dbReference type="Proteomes" id="UP000176867">
    <property type="component" value="Unassembled WGS sequence"/>
</dbReference>
<dbReference type="EMBL" id="MFMU01000016">
    <property type="protein sequence ID" value="OGG92917.1"/>
    <property type="molecule type" value="Genomic_DNA"/>
</dbReference>
<proteinExistence type="predicted"/>
<dbReference type="Gene3D" id="3.60.140.10">
    <property type="entry name" value="CNF1/YfiH-like putative cysteine hydrolases"/>
    <property type="match status" value="1"/>
</dbReference>
<evidence type="ECO:0000313" key="2">
    <source>
        <dbReference type="Proteomes" id="UP000176867"/>
    </source>
</evidence>
<accession>A0A1F6G499</accession>
<comment type="caution">
    <text evidence="1">The sequence shown here is derived from an EMBL/GenBank/DDBJ whole genome shotgun (WGS) entry which is preliminary data.</text>
</comment>
<gene>
    <name evidence="1" type="ORF">A2609_03565</name>
</gene>
<reference evidence="1 2" key="1">
    <citation type="journal article" date="2016" name="Nat. Commun.">
        <title>Thousands of microbial genomes shed light on interconnected biogeochemical processes in an aquifer system.</title>
        <authorList>
            <person name="Anantharaman K."/>
            <person name="Brown C.T."/>
            <person name="Hug L.A."/>
            <person name="Sharon I."/>
            <person name="Castelle C.J."/>
            <person name="Probst A.J."/>
            <person name="Thomas B.C."/>
            <person name="Singh A."/>
            <person name="Wilkins M.J."/>
            <person name="Karaoz U."/>
            <person name="Brodie E.L."/>
            <person name="Williams K.H."/>
            <person name="Hubbard S.S."/>
            <person name="Banfield J.F."/>
        </authorList>
    </citation>
    <scope>NUCLEOTIDE SEQUENCE [LARGE SCALE GENOMIC DNA]</scope>
</reference>
<organism evidence="1 2">
    <name type="scientific">Candidatus Kaiserbacteria bacterium RIFOXYD1_FULL_47_14</name>
    <dbReference type="NCBI Taxonomy" id="1798533"/>
    <lineage>
        <taxon>Bacteria</taxon>
        <taxon>Candidatus Kaiseribacteriota</taxon>
    </lineage>
</organism>